<feature type="domain" description="C2H2-type" evidence="9">
    <location>
        <begin position="471"/>
        <end position="498"/>
    </location>
</feature>
<dbReference type="Proteomes" id="UP001447188">
    <property type="component" value="Unassembled WGS sequence"/>
</dbReference>
<dbReference type="InterPro" id="IPR013087">
    <property type="entry name" value="Znf_C2H2_type"/>
</dbReference>
<dbReference type="PROSITE" id="PS00028">
    <property type="entry name" value="ZINC_FINGER_C2H2_1"/>
    <property type="match status" value="2"/>
</dbReference>
<dbReference type="InterPro" id="IPR036236">
    <property type="entry name" value="Znf_C2H2_sf"/>
</dbReference>
<feature type="region of interest" description="Disordered" evidence="8">
    <location>
        <begin position="10"/>
        <end position="45"/>
    </location>
</feature>
<dbReference type="PANTHER" id="PTHR40626:SF13">
    <property type="entry name" value="RESPIRATION FACTOR 2-RELATED"/>
    <property type="match status" value="1"/>
</dbReference>
<keyword evidence="11" id="KW-1185">Reference proteome</keyword>
<evidence type="ECO:0000256" key="3">
    <source>
        <dbReference type="ARBA" id="ARBA00022737"/>
    </source>
</evidence>
<evidence type="ECO:0000256" key="8">
    <source>
        <dbReference type="SAM" id="MobiDB-lite"/>
    </source>
</evidence>
<feature type="compositionally biased region" description="Basic residues" evidence="8">
    <location>
        <begin position="551"/>
        <end position="560"/>
    </location>
</feature>
<keyword evidence="4 7" id="KW-0863">Zinc-finger</keyword>
<evidence type="ECO:0000259" key="9">
    <source>
        <dbReference type="PROSITE" id="PS50157"/>
    </source>
</evidence>
<sequence length="560" mass="61330">MESTSAFLYYTPDTTSQTKQHGHFLPHPNGRSSHQHSVSPCDQNSNMPYPSALVYSRPTSSHLKPPMIVTPSLSPESLHKHTGLLTPSSPTMLGMDGPAGGDLYFFPSTPTLSSNSSMNTTMTTPLITSWSLDDCSGTVIPSEIQLPGTPDMWKDSPMTPAYIYPPNLLPANCSPSVLVSACPSLSPASDCSSQSELDFCDPRKLTYPSPNSSASDKDLDLTTLPTICGDEDEHSFMLSGESHMDIKIEDKDFSRSFFGLEDLSDFDSDDGLVSGIMSLSEGTINPAALLGNKRERDCFDEEEDDTWGAEDVELSDDESFLGDEQVASLFAPMSPPPSDSSRDSSVAPKKRKMQRKIKIESYDSDAELDDIVFNARMEGYPDECCDSELLAPLCGRLEASTTPAPTELSFCDSSDSQCDAAPIPVVRRGRKQSLTEDPSKTFVCHLCSRRFRRQEHLKRHFRSLHTKDKPFSCGECGKKFSRSDNLSQHARTHGGTTIHMSLIDGEMIGEDDCDSMLGEQGGPLGIVLIDAAQASSGIKDKNSPSICDSKKNRRKRRRDE</sequence>
<evidence type="ECO:0000313" key="11">
    <source>
        <dbReference type="Proteomes" id="UP001447188"/>
    </source>
</evidence>
<dbReference type="InterPro" id="IPR051059">
    <property type="entry name" value="VerF-like"/>
</dbReference>
<proteinExistence type="predicted"/>
<dbReference type="Pfam" id="PF00096">
    <property type="entry name" value="zf-C2H2"/>
    <property type="match status" value="2"/>
</dbReference>
<evidence type="ECO:0000313" key="10">
    <source>
        <dbReference type="EMBL" id="KAL0638973.1"/>
    </source>
</evidence>
<keyword evidence="3" id="KW-0677">Repeat</keyword>
<organism evidence="10 11">
    <name type="scientific">Discina gigas</name>
    <dbReference type="NCBI Taxonomy" id="1032678"/>
    <lineage>
        <taxon>Eukaryota</taxon>
        <taxon>Fungi</taxon>
        <taxon>Dikarya</taxon>
        <taxon>Ascomycota</taxon>
        <taxon>Pezizomycotina</taxon>
        <taxon>Pezizomycetes</taxon>
        <taxon>Pezizales</taxon>
        <taxon>Discinaceae</taxon>
        <taxon>Discina</taxon>
    </lineage>
</organism>
<evidence type="ECO:0000256" key="6">
    <source>
        <dbReference type="ARBA" id="ARBA00023242"/>
    </source>
</evidence>
<feature type="compositionally biased region" description="Polar residues" evidence="8">
    <location>
        <begin position="10"/>
        <end position="19"/>
    </location>
</feature>
<evidence type="ECO:0000256" key="7">
    <source>
        <dbReference type="PROSITE-ProRule" id="PRU00042"/>
    </source>
</evidence>
<dbReference type="SUPFAM" id="SSF57667">
    <property type="entry name" value="beta-beta-alpha zinc fingers"/>
    <property type="match status" value="1"/>
</dbReference>
<dbReference type="Gene3D" id="3.30.160.60">
    <property type="entry name" value="Classic Zinc Finger"/>
    <property type="match status" value="2"/>
</dbReference>
<evidence type="ECO:0000256" key="4">
    <source>
        <dbReference type="ARBA" id="ARBA00022771"/>
    </source>
</evidence>
<gene>
    <name evidence="10" type="ORF">Q9L58_002024</name>
</gene>
<feature type="region of interest" description="Disordered" evidence="8">
    <location>
        <begin position="536"/>
        <end position="560"/>
    </location>
</feature>
<dbReference type="EMBL" id="JBBBZM010000016">
    <property type="protein sequence ID" value="KAL0638973.1"/>
    <property type="molecule type" value="Genomic_DNA"/>
</dbReference>
<keyword evidence="6" id="KW-0539">Nucleus</keyword>
<reference evidence="10 11" key="1">
    <citation type="submission" date="2024-02" db="EMBL/GenBank/DDBJ databases">
        <title>Discinaceae phylogenomics.</title>
        <authorList>
            <person name="Dirks A.C."/>
            <person name="James T.Y."/>
        </authorList>
    </citation>
    <scope>NUCLEOTIDE SEQUENCE [LARGE SCALE GENOMIC DNA]</scope>
    <source>
        <strain evidence="10 11">ACD0624</strain>
    </source>
</reference>
<name>A0ABR3GSZ6_9PEZI</name>
<keyword evidence="2" id="KW-0479">Metal-binding</keyword>
<keyword evidence="5" id="KW-0862">Zinc</keyword>
<dbReference type="SMART" id="SM00355">
    <property type="entry name" value="ZnF_C2H2"/>
    <property type="match status" value="2"/>
</dbReference>
<feature type="compositionally biased region" description="Polar residues" evidence="8">
    <location>
        <begin position="30"/>
        <end position="45"/>
    </location>
</feature>
<comment type="subcellular location">
    <subcellularLocation>
        <location evidence="1">Nucleus</location>
    </subcellularLocation>
</comment>
<dbReference type="PROSITE" id="PS50157">
    <property type="entry name" value="ZINC_FINGER_C2H2_2"/>
    <property type="match status" value="2"/>
</dbReference>
<evidence type="ECO:0000256" key="2">
    <source>
        <dbReference type="ARBA" id="ARBA00022723"/>
    </source>
</evidence>
<dbReference type="PANTHER" id="PTHR40626">
    <property type="entry name" value="MIP31509P"/>
    <property type="match status" value="1"/>
</dbReference>
<feature type="region of interest" description="Disordered" evidence="8">
    <location>
        <begin position="329"/>
        <end position="356"/>
    </location>
</feature>
<protein>
    <recommendedName>
        <fullName evidence="9">C2H2-type domain-containing protein</fullName>
    </recommendedName>
</protein>
<accession>A0ABR3GSZ6</accession>
<evidence type="ECO:0000256" key="5">
    <source>
        <dbReference type="ARBA" id="ARBA00022833"/>
    </source>
</evidence>
<feature type="domain" description="C2H2-type" evidence="9">
    <location>
        <begin position="442"/>
        <end position="470"/>
    </location>
</feature>
<evidence type="ECO:0000256" key="1">
    <source>
        <dbReference type="ARBA" id="ARBA00004123"/>
    </source>
</evidence>
<comment type="caution">
    <text evidence="10">The sequence shown here is derived from an EMBL/GenBank/DDBJ whole genome shotgun (WGS) entry which is preliminary data.</text>
</comment>